<dbReference type="AlphaFoldDB" id="A0A7Y7YAS6"/>
<gene>
    <name evidence="2" type="ORF">HX876_11065</name>
</gene>
<keyword evidence="1" id="KW-0472">Membrane</keyword>
<name>A0A7Y7YAS6_9PSED</name>
<keyword evidence="1" id="KW-1133">Transmembrane helix</keyword>
<proteinExistence type="predicted"/>
<comment type="caution">
    <text evidence="2">The sequence shown here is derived from an EMBL/GenBank/DDBJ whole genome shotgun (WGS) entry which is preliminary data.</text>
</comment>
<sequence>MVIFLYTAPVFAAVGLHFRFPGERLTWVQWGGTLESSFVVGSILVLVGIVVVSGHDLLKQSVEKRALARH</sequence>
<protein>
    <submittedName>
        <fullName evidence="2">Uncharacterized protein</fullName>
    </submittedName>
</protein>
<evidence type="ECO:0000313" key="3">
    <source>
        <dbReference type="Proteomes" id="UP000520592"/>
    </source>
</evidence>
<organism evidence="2 3">
    <name type="scientific">Pseudomonas gingeri</name>
    <dbReference type="NCBI Taxonomy" id="117681"/>
    <lineage>
        <taxon>Bacteria</taxon>
        <taxon>Pseudomonadati</taxon>
        <taxon>Pseudomonadota</taxon>
        <taxon>Gammaproteobacteria</taxon>
        <taxon>Pseudomonadales</taxon>
        <taxon>Pseudomonadaceae</taxon>
        <taxon>Pseudomonas</taxon>
    </lineage>
</organism>
<accession>A0A7Y7YAS6</accession>
<dbReference type="EMBL" id="JACAQD010000011">
    <property type="protein sequence ID" value="NWC32933.1"/>
    <property type="molecule type" value="Genomic_DNA"/>
</dbReference>
<evidence type="ECO:0000313" key="2">
    <source>
        <dbReference type="EMBL" id="NWC32933.1"/>
    </source>
</evidence>
<dbReference type="Proteomes" id="UP000520592">
    <property type="component" value="Unassembled WGS sequence"/>
</dbReference>
<reference evidence="2 3" key="1">
    <citation type="submission" date="2020-04" db="EMBL/GenBank/DDBJ databases">
        <title>Molecular characterization of pseudomonads from Agaricus bisporus reveal novel blotch 2 pathogens in Western Europe.</title>
        <authorList>
            <person name="Taparia T."/>
            <person name="Krijger M."/>
            <person name="Haynes E."/>
            <person name="Elpinstone J.G."/>
            <person name="Noble R."/>
            <person name="Van Der Wolf J."/>
        </authorList>
    </citation>
    <scope>NUCLEOTIDE SEQUENCE [LARGE SCALE GENOMIC DNA]</scope>
    <source>
        <strain evidence="2 3">IPO3737</strain>
    </source>
</reference>
<keyword evidence="1" id="KW-0812">Transmembrane</keyword>
<feature type="transmembrane region" description="Helical" evidence="1">
    <location>
        <begin position="36"/>
        <end position="58"/>
    </location>
</feature>
<evidence type="ECO:0000256" key="1">
    <source>
        <dbReference type="SAM" id="Phobius"/>
    </source>
</evidence>